<dbReference type="AlphaFoldDB" id="A0A212AIQ2"/>
<protein>
    <submittedName>
        <fullName evidence="1">Uncharacterized protein</fullName>
    </submittedName>
</protein>
<name>A0A212AIQ2_9RHOB</name>
<comment type="caution">
    <text evidence="1">The sequence shown here is derived from an EMBL/GenBank/DDBJ whole genome shotgun (WGS) entry which is preliminary data.</text>
</comment>
<dbReference type="Proteomes" id="UP000196640">
    <property type="component" value="Unassembled WGS sequence"/>
</dbReference>
<sequence length="59" mass="6363">MTDHLDRLPADDECDCALCQAAREMDRDAADTSGVVVRFSGRVQWPAPTARGPFDPSAA</sequence>
<reference evidence="1 2" key="1">
    <citation type="submission" date="2016-11" db="EMBL/GenBank/DDBJ databases">
        <title>Comparison of Traditional DNA-DNA Hybridization with In Silico Genomic Analysis.</title>
        <authorList>
            <person name="Nicholson A.C."/>
            <person name="Sammons S."/>
            <person name="Humrighouse B.W."/>
            <person name="Graziano J."/>
            <person name="Lasker B."/>
            <person name="Whitney A.M."/>
            <person name="Mcquiston J.R."/>
        </authorList>
    </citation>
    <scope>NUCLEOTIDE SEQUENCE [LARGE SCALE GENOMIC DNA]</scope>
    <source>
        <strain evidence="1 2">H2381</strain>
    </source>
</reference>
<evidence type="ECO:0000313" key="1">
    <source>
        <dbReference type="EMBL" id="OWJ81381.1"/>
    </source>
</evidence>
<proteinExistence type="predicted"/>
<dbReference type="RefSeq" id="WP_088234000.1">
    <property type="nucleotide sequence ID" value="NZ_CALUEG010000042.1"/>
</dbReference>
<accession>A0A212AIQ2</accession>
<gene>
    <name evidence="1" type="ORF">CDV52_18445</name>
</gene>
<dbReference type="EMBL" id="NIPX01000040">
    <property type="protein sequence ID" value="OWJ81381.1"/>
    <property type="molecule type" value="Genomic_DNA"/>
</dbReference>
<organism evidence="1 2">
    <name type="scientific">Haematobacter missouriensis</name>
    <dbReference type="NCBI Taxonomy" id="366616"/>
    <lineage>
        <taxon>Bacteria</taxon>
        <taxon>Pseudomonadati</taxon>
        <taxon>Pseudomonadota</taxon>
        <taxon>Alphaproteobacteria</taxon>
        <taxon>Rhodobacterales</taxon>
        <taxon>Paracoccaceae</taxon>
        <taxon>Haematobacter</taxon>
    </lineage>
</organism>
<evidence type="ECO:0000313" key="2">
    <source>
        <dbReference type="Proteomes" id="UP000196640"/>
    </source>
</evidence>